<dbReference type="InterPro" id="IPR052780">
    <property type="entry name" value="AAA_Catabolism_Regulators"/>
</dbReference>
<dbReference type="GO" id="GO:0006351">
    <property type="term" value="P:DNA-templated transcription"/>
    <property type="evidence" value="ECO:0007669"/>
    <property type="project" value="InterPro"/>
</dbReference>
<proteinExistence type="predicted"/>
<dbReference type="Pfam" id="PF04082">
    <property type="entry name" value="Fungal_trans"/>
    <property type="match status" value="1"/>
</dbReference>
<feature type="compositionally biased region" description="Basic and acidic residues" evidence="3">
    <location>
        <begin position="324"/>
        <end position="341"/>
    </location>
</feature>
<evidence type="ECO:0000256" key="4">
    <source>
        <dbReference type="SAM" id="Phobius"/>
    </source>
</evidence>
<keyword evidence="1" id="KW-0521">NADP</keyword>
<dbReference type="PROSITE" id="PS00061">
    <property type="entry name" value="ADH_SHORT"/>
    <property type="match status" value="1"/>
</dbReference>
<name>A0A9P9A266_9PEZI</name>
<accession>A0A9P9A266</accession>
<comment type="caution">
    <text evidence="6">The sequence shown here is derived from an EMBL/GenBank/DDBJ whole genome shotgun (WGS) entry which is preliminary data.</text>
</comment>
<organism evidence="6 7">
    <name type="scientific">Truncatella angustata</name>
    <dbReference type="NCBI Taxonomy" id="152316"/>
    <lineage>
        <taxon>Eukaryota</taxon>
        <taxon>Fungi</taxon>
        <taxon>Dikarya</taxon>
        <taxon>Ascomycota</taxon>
        <taxon>Pezizomycotina</taxon>
        <taxon>Sordariomycetes</taxon>
        <taxon>Xylariomycetidae</taxon>
        <taxon>Amphisphaeriales</taxon>
        <taxon>Sporocadaceae</taxon>
        <taxon>Truncatella</taxon>
    </lineage>
</organism>
<dbReference type="PRINTS" id="PR00081">
    <property type="entry name" value="GDHRDH"/>
</dbReference>
<protein>
    <submittedName>
        <fullName evidence="6">Fungal-specific transcription factor</fullName>
    </submittedName>
</protein>
<dbReference type="InterPro" id="IPR007219">
    <property type="entry name" value="XnlR_reg_dom"/>
</dbReference>
<keyword evidence="2" id="KW-0539">Nucleus</keyword>
<feature type="compositionally biased region" description="Basic and acidic residues" evidence="3">
    <location>
        <begin position="360"/>
        <end position="369"/>
    </location>
</feature>
<keyword evidence="7" id="KW-1185">Reference proteome</keyword>
<dbReference type="RefSeq" id="XP_045961884.1">
    <property type="nucleotide sequence ID" value="XM_046106847.1"/>
</dbReference>
<dbReference type="InterPro" id="IPR002347">
    <property type="entry name" value="SDR_fam"/>
</dbReference>
<evidence type="ECO:0000313" key="7">
    <source>
        <dbReference type="Proteomes" id="UP000758603"/>
    </source>
</evidence>
<evidence type="ECO:0000256" key="1">
    <source>
        <dbReference type="ARBA" id="ARBA00022857"/>
    </source>
</evidence>
<gene>
    <name evidence="6" type="ORF">BKA67DRAFT_655901</name>
</gene>
<dbReference type="GeneID" id="70135738"/>
<dbReference type="OrthoDB" id="5818554at2759"/>
<sequence>MANILHLQPTDNRVQGRLALVTGASGGIGSSCARALAAEGCDIALHYSSSKDKADALAKELGDNYPSQLFVAVPADLKSRESTHNLVPSVLTHEQIASRHSAISILVANAGLGRRIRDVADIGEDDWDEMMEVNIRSQFVVTKAAVATMRAQSWGRIILIGSIASRGSGLNGCHYAASKGALSSMGLNLATLLAAEGITVNIVSPAMIGQTGMIPEPKSTTWEKGTDIDALKAQDPGLGIAASVPVHRLGTPGEVSGMVVIDSNGVQGQPPCRRCIELGQECVLGGSRRGGRRVKGMRSSRAAVPSGHSAVTQSVARQNEGIDAENRDSSRGQGDAERSQSDDDMLNSDDRDDQTTARASPERNWREPAPDQQWTQIEDDRQGLEGHIANSDLLNPADALHLLAQVADLESDEQSGSPGPSTIATNMSAPGRGNVPPGTYYYPPISDGHLTVSDAAFLIQHYHDKFHPFFPVAHRDIFFDKNVMKWTREEQHLLTAILAVATKDEPNWSRAHDACSQHMESLVTKLIYTGSTTVGAVEALLILAEWAPQSPQENAAIGCGKEDPGSWMLVGLAIRLGYLQKLEQTGLIQGQDSESEHTSRQKIAWAACYMSDRAVSIRLGKGFWSRGPGPSTHLRAADFPSLQVQTLGADNLALLFQAHLELTQLFGNAHDILYSSTRHREQLYMGGEYVRYIDDFTSVLRRWKIAWGGLSLTPHVKSSLMLSYDFLRLYINAFAFQANLNRAIHQAQSKARNKVPVGRLWSSDVAGTPDARFIYESIDAANSLLSTLNGFIDPETGLKYMPLRFYLYIIYAAVFLYKATLAGPISGADAASVRRAVRETIQRLQKTSSNRHSLGNRYARSLQLLWRRPSSKAKPGPGSDMTSHRTSVTIAQNPSPGLFRPAGNSNQVDLDQLNGFSWWDLDSLGQFIANDQTANFTDGVMSTPDMESENSVSGIESSTAGLWYSNLWDGSDVIF</sequence>
<keyword evidence="4" id="KW-0472">Membrane</keyword>
<feature type="compositionally biased region" description="Polar residues" evidence="3">
    <location>
        <begin position="414"/>
        <end position="428"/>
    </location>
</feature>
<dbReference type="Gene3D" id="3.40.50.720">
    <property type="entry name" value="NAD(P)-binding Rossmann-like Domain"/>
    <property type="match status" value="1"/>
</dbReference>
<dbReference type="GO" id="GO:0000981">
    <property type="term" value="F:DNA-binding transcription factor activity, RNA polymerase II-specific"/>
    <property type="evidence" value="ECO:0007669"/>
    <property type="project" value="TreeGrafter"/>
</dbReference>
<feature type="domain" description="Xylanolytic transcriptional activator regulatory" evidence="5">
    <location>
        <begin position="459"/>
        <end position="621"/>
    </location>
</feature>
<feature type="transmembrane region" description="Helical" evidence="4">
    <location>
        <begin position="805"/>
        <end position="825"/>
    </location>
</feature>
<feature type="region of interest" description="Disordered" evidence="3">
    <location>
        <begin position="409"/>
        <end position="432"/>
    </location>
</feature>
<dbReference type="InterPro" id="IPR036291">
    <property type="entry name" value="NAD(P)-bd_dom_sf"/>
</dbReference>
<evidence type="ECO:0000256" key="2">
    <source>
        <dbReference type="ARBA" id="ARBA00023242"/>
    </source>
</evidence>
<dbReference type="GO" id="GO:0005634">
    <property type="term" value="C:nucleus"/>
    <property type="evidence" value="ECO:0007669"/>
    <property type="project" value="TreeGrafter"/>
</dbReference>
<evidence type="ECO:0000259" key="5">
    <source>
        <dbReference type="Pfam" id="PF04082"/>
    </source>
</evidence>
<reference evidence="6" key="1">
    <citation type="journal article" date="2021" name="Nat. Commun.">
        <title>Genetic determinants of endophytism in the Arabidopsis root mycobiome.</title>
        <authorList>
            <person name="Mesny F."/>
            <person name="Miyauchi S."/>
            <person name="Thiergart T."/>
            <person name="Pickel B."/>
            <person name="Atanasova L."/>
            <person name="Karlsson M."/>
            <person name="Huettel B."/>
            <person name="Barry K.W."/>
            <person name="Haridas S."/>
            <person name="Chen C."/>
            <person name="Bauer D."/>
            <person name="Andreopoulos W."/>
            <person name="Pangilinan J."/>
            <person name="LaButti K."/>
            <person name="Riley R."/>
            <person name="Lipzen A."/>
            <person name="Clum A."/>
            <person name="Drula E."/>
            <person name="Henrissat B."/>
            <person name="Kohler A."/>
            <person name="Grigoriev I.V."/>
            <person name="Martin F.M."/>
            <person name="Hacquard S."/>
        </authorList>
    </citation>
    <scope>NUCLEOTIDE SEQUENCE</scope>
    <source>
        <strain evidence="6">MPI-SDFR-AT-0073</strain>
    </source>
</reference>
<dbReference type="CDD" id="cd12148">
    <property type="entry name" value="fungal_TF_MHR"/>
    <property type="match status" value="1"/>
</dbReference>
<feature type="compositionally biased region" description="Basic residues" evidence="3">
    <location>
        <begin position="289"/>
        <end position="298"/>
    </location>
</feature>
<dbReference type="CDD" id="cd05233">
    <property type="entry name" value="SDR_c"/>
    <property type="match status" value="1"/>
</dbReference>
<dbReference type="Proteomes" id="UP000758603">
    <property type="component" value="Unassembled WGS sequence"/>
</dbReference>
<dbReference type="PANTHER" id="PTHR31644">
    <property type="entry name" value="TRANSCRIPTIONAL ACTIVATOR ARO80-RELATED"/>
    <property type="match status" value="1"/>
</dbReference>
<dbReference type="GO" id="GO:0008270">
    <property type="term" value="F:zinc ion binding"/>
    <property type="evidence" value="ECO:0007669"/>
    <property type="project" value="InterPro"/>
</dbReference>
<keyword evidence="4" id="KW-0812">Transmembrane</keyword>
<feature type="region of interest" description="Disordered" evidence="3">
    <location>
        <begin position="286"/>
        <end position="375"/>
    </location>
</feature>
<dbReference type="AlphaFoldDB" id="A0A9P9A266"/>
<dbReference type="Pfam" id="PF00106">
    <property type="entry name" value="adh_short"/>
    <property type="match status" value="1"/>
</dbReference>
<evidence type="ECO:0000313" key="6">
    <source>
        <dbReference type="EMBL" id="KAH6657650.1"/>
    </source>
</evidence>
<dbReference type="InterPro" id="IPR020904">
    <property type="entry name" value="Sc_DH/Rdtase_CS"/>
</dbReference>
<dbReference type="GO" id="GO:0003677">
    <property type="term" value="F:DNA binding"/>
    <property type="evidence" value="ECO:0007669"/>
    <property type="project" value="InterPro"/>
</dbReference>
<feature type="compositionally biased region" description="Acidic residues" evidence="3">
    <location>
        <begin position="342"/>
        <end position="352"/>
    </location>
</feature>
<dbReference type="SUPFAM" id="SSF51735">
    <property type="entry name" value="NAD(P)-binding Rossmann-fold domains"/>
    <property type="match status" value="1"/>
</dbReference>
<dbReference type="EMBL" id="JAGPXC010000002">
    <property type="protein sequence ID" value="KAH6657650.1"/>
    <property type="molecule type" value="Genomic_DNA"/>
</dbReference>
<dbReference type="PANTHER" id="PTHR31644:SF1">
    <property type="entry name" value="ZN(II)2CYS6 TRANSCRIPTION FACTOR (EUROFUNG)"/>
    <property type="match status" value="1"/>
</dbReference>
<evidence type="ECO:0000256" key="3">
    <source>
        <dbReference type="SAM" id="MobiDB-lite"/>
    </source>
</evidence>
<keyword evidence="4" id="KW-1133">Transmembrane helix</keyword>